<comment type="caution">
    <text evidence="1">The sequence shown here is derived from an EMBL/GenBank/DDBJ whole genome shotgun (WGS) entry which is preliminary data.</text>
</comment>
<evidence type="ECO:0000313" key="2">
    <source>
        <dbReference type="Proteomes" id="UP000887013"/>
    </source>
</evidence>
<accession>A0A8X6U1C3</accession>
<evidence type="ECO:0000313" key="1">
    <source>
        <dbReference type="EMBL" id="GFT69905.1"/>
    </source>
</evidence>
<gene>
    <name evidence="1" type="ORF">NPIL_233821</name>
</gene>
<sequence length="94" mass="10699">MSKIQSSFPKPFLYWNTLKIGFSYERTSMMDTQSSCSDRTEITIEANDVDEIYNHDGGAALSSSPSSRSYDEKYFADNFSTIRRAIQSRNAYAV</sequence>
<protein>
    <submittedName>
        <fullName evidence="1">Uncharacterized protein</fullName>
    </submittedName>
</protein>
<name>A0A8X6U1C3_NEPPI</name>
<proteinExistence type="predicted"/>
<reference evidence="1" key="1">
    <citation type="submission" date="2020-08" db="EMBL/GenBank/DDBJ databases">
        <title>Multicomponent nature underlies the extraordinary mechanical properties of spider dragline silk.</title>
        <authorList>
            <person name="Kono N."/>
            <person name="Nakamura H."/>
            <person name="Mori M."/>
            <person name="Yoshida Y."/>
            <person name="Ohtoshi R."/>
            <person name="Malay A.D."/>
            <person name="Moran D.A.P."/>
            <person name="Tomita M."/>
            <person name="Numata K."/>
            <person name="Arakawa K."/>
        </authorList>
    </citation>
    <scope>NUCLEOTIDE SEQUENCE</scope>
</reference>
<dbReference type="Proteomes" id="UP000887013">
    <property type="component" value="Unassembled WGS sequence"/>
</dbReference>
<keyword evidence="2" id="KW-1185">Reference proteome</keyword>
<dbReference type="EMBL" id="BMAW01069643">
    <property type="protein sequence ID" value="GFT69905.1"/>
    <property type="molecule type" value="Genomic_DNA"/>
</dbReference>
<dbReference type="AlphaFoldDB" id="A0A8X6U1C3"/>
<organism evidence="1 2">
    <name type="scientific">Nephila pilipes</name>
    <name type="common">Giant wood spider</name>
    <name type="synonym">Nephila maculata</name>
    <dbReference type="NCBI Taxonomy" id="299642"/>
    <lineage>
        <taxon>Eukaryota</taxon>
        <taxon>Metazoa</taxon>
        <taxon>Ecdysozoa</taxon>
        <taxon>Arthropoda</taxon>
        <taxon>Chelicerata</taxon>
        <taxon>Arachnida</taxon>
        <taxon>Araneae</taxon>
        <taxon>Araneomorphae</taxon>
        <taxon>Entelegynae</taxon>
        <taxon>Araneoidea</taxon>
        <taxon>Nephilidae</taxon>
        <taxon>Nephila</taxon>
    </lineage>
</organism>